<evidence type="ECO:0000313" key="2">
    <source>
        <dbReference type="Proteomes" id="UP000193675"/>
    </source>
</evidence>
<dbReference type="Proteomes" id="UP000193675">
    <property type="component" value="Unassembled WGS sequence"/>
</dbReference>
<gene>
    <name evidence="1" type="ORF">B7H17_24200</name>
</gene>
<proteinExistence type="predicted"/>
<organism evidence="1 2">
    <name type="scientific">Pseudomonas putida</name>
    <name type="common">Arthrobacter siderocapsulatus</name>
    <dbReference type="NCBI Taxonomy" id="303"/>
    <lineage>
        <taxon>Bacteria</taxon>
        <taxon>Pseudomonadati</taxon>
        <taxon>Pseudomonadota</taxon>
        <taxon>Gammaproteobacteria</taxon>
        <taxon>Pseudomonadales</taxon>
        <taxon>Pseudomonadaceae</taxon>
        <taxon>Pseudomonas</taxon>
    </lineage>
</organism>
<accession>A0A1X0ZMT1</accession>
<sequence>MRDTLTTACSASGEPGALHTVISGAGQGDTYYVDSSGALVRQPAGDPFSYISHDASGAFRLQRDVDGGRLESTIKFHNGIITSVSADSGLGHFGYRFAPTWVRQNHVGEHQEQLEPAVAELVELILAVQAGDQVDLTADTRRVMVGLALCSPELLGPINPADAWAMLDTTHVKAIVSWAR</sequence>
<comment type="caution">
    <text evidence="1">The sequence shown here is derived from an EMBL/GenBank/DDBJ whole genome shotgun (WGS) entry which is preliminary data.</text>
</comment>
<name>A0A1X0ZMT1_PSEPU</name>
<dbReference type="AlphaFoldDB" id="A0A1X0ZMT1"/>
<protein>
    <submittedName>
        <fullName evidence="1">Uncharacterized protein</fullName>
    </submittedName>
</protein>
<dbReference type="EMBL" id="NBWC01000049">
    <property type="protein sequence ID" value="ORL58641.1"/>
    <property type="molecule type" value="Genomic_DNA"/>
</dbReference>
<evidence type="ECO:0000313" key="1">
    <source>
        <dbReference type="EMBL" id="ORL58641.1"/>
    </source>
</evidence>
<reference evidence="1 2" key="1">
    <citation type="submission" date="2017-04" db="EMBL/GenBank/DDBJ databases">
        <title>Presence of VIM-2 positive Pseudomonas species in chickens and their surrounding environment.</title>
        <authorList>
            <person name="Zhang R."/>
        </authorList>
    </citation>
    <scope>NUCLEOTIDE SEQUENCE [LARGE SCALE GENOMIC DNA]</scope>
    <source>
        <strain evidence="1 2">DZ-C18</strain>
    </source>
</reference>
<dbReference type="RefSeq" id="WP_084859088.1">
    <property type="nucleotide sequence ID" value="NZ_JAZGOE010000001.1"/>
</dbReference>